<keyword evidence="4" id="KW-0804">Transcription</keyword>
<dbReference type="HOGENOM" id="CLU_011335_1_0_1"/>
<feature type="compositionally biased region" description="Basic residues" evidence="6">
    <location>
        <begin position="671"/>
        <end position="682"/>
    </location>
</feature>
<dbReference type="PANTHER" id="PTHR47338:SF5">
    <property type="entry name" value="ZN(II)2CYS6 TRANSCRIPTION FACTOR (EUROFUNG)"/>
    <property type="match status" value="1"/>
</dbReference>
<keyword evidence="10" id="KW-1185">Reference proteome</keyword>
<accession>J3P430</accession>
<dbReference type="PROSITE" id="PS50048">
    <property type="entry name" value="ZN2_CY6_FUNGAL_2"/>
    <property type="match status" value="1"/>
</dbReference>
<dbReference type="GO" id="GO:0005634">
    <property type="term" value="C:nucleus"/>
    <property type="evidence" value="ECO:0007669"/>
    <property type="project" value="UniProtKB-SubCell"/>
</dbReference>
<dbReference type="AlphaFoldDB" id="J3P430"/>
<reference evidence="10" key="1">
    <citation type="submission" date="2010-07" db="EMBL/GenBank/DDBJ databases">
        <title>The genome sequence of Gaeumannomyces graminis var. tritici strain R3-111a-1.</title>
        <authorList>
            <consortium name="The Broad Institute Genome Sequencing Platform"/>
            <person name="Ma L.-J."/>
            <person name="Dead R."/>
            <person name="Young S."/>
            <person name="Zeng Q."/>
            <person name="Koehrsen M."/>
            <person name="Alvarado L."/>
            <person name="Berlin A."/>
            <person name="Chapman S.B."/>
            <person name="Chen Z."/>
            <person name="Freedman E."/>
            <person name="Gellesch M."/>
            <person name="Goldberg J."/>
            <person name="Griggs A."/>
            <person name="Gujja S."/>
            <person name="Heilman E.R."/>
            <person name="Heiman D."/>
            <person name="Hepburn T."/>
            <person name="Howarth C."/>
            <person name="Jen D."/>
            <person name="Larson L."/>
            <person name="Mehta T."/>
            <person name="Neiman D."/>
            <person name="Pearson M."/>
            <person name="Roberts A."/>
            <person name="Saif S."/>
            <person name="Shea T."/>
            <person name="Shenoy N."/>
            <person name="Sisk P."/>
            <person name="Stolte C."/>
            <person name="Sykes S."/>
            <person name="Walk T."/>
            <person name="White J."/>
            <person name="Yandava C."/>
            <person name="Haas B."/>
            <person name="Nusbaum C."/>
            <person name="Birren B."/>
        </authorList>
    </citation>
    <scope>NUCLEOTIDE SEQUENCE [LARGE SCALE GENOMIC DNA]</scope>
    <source>
        <strain evidence="10">R3-111a-1</strain>
    </source>
</reference>
<dbReference type="CDD" id="cd00067">
    <property type="entry name" value="GAL4"/>
    <property type="match status" value="1"/>
</dbReference>
<feature type="region of interest" description="Disordered" evidence="6">
    <location>
        <begin position="657"/>
        <end position="700"/>
    </location>
</feature>
<feature type="compositionally biased region" description="Basic and acidic residues" evidence="6">
    <location>
        <begin position="80"/>
        <end position="103"/>
    </location>
</feature>
<evidence type="ECO:0000256" key="4">
    <source>
        <dbReference type="ARBA" id="ARBA00023163"/>
    </source>
</evidence>
<dbReference type="VEuPathDB" id="FungiDB:GGTG_08267"/>
<dbReference type="STRING" id="644352.J3P430"/>
<reference evidence="9" key="4">
    <citation type="journal article" date="2015" name="G3 (Bethesda)">
        <title>Genome sequences of three phytopathogenic species of the Magnaporthaceae family of fungi.</title>
        <authorList>
            <person name="Okagaki L.H."/>
            <person name="Nunes C.C."/>
            <person name="Sailsbery J."/>
            <person name="Clay B."/>
            <person name="Brown D."/>
            <person name="John T."/>
            <person name="Oh Y."/>
            <person name="Young N."/>
            <person name="Fitzgerald M."/>
            <person name="Haas B.J."/>
            <person name="Zeng Q."/>
            <person name="Young S."/>
            <person name="Adiconis X."/>
            <person name="Fan L."/>
            <person name="Levin J.Z."/>
            <person name="Mitchell T.K."/>
            <person name="Okubara P.A."/>
            <person name="Farman M.L."/>
            <person name="Kohn L.M."/>
            <person name="Birren B."/>
            <person name="Ma L.-J."/>
            <person name="Dean R.A."/>
        </authorList>
    </citation>
    <scope>NUCLEOTIDE SEQUENCE</scope>
    <source>
        <strain evidence="9">R3-111a-1</strain>
    </source>
</reference>
<feature type="region of interest" description="Disordered" evidence="6">
    <location>
        <begin position="321"/>
        <end position="340"/>
    </location>
</feature>
<organism evidence="8">
    <name type="scientific">Gaeumannomyces tritici (strain R3-111a-1)</name>
    <name type="common">Wheat and barley take-all root rot fungus</name>
    <name type="synonym">Gaeumannomyces graminis var. tritici</name>
    <dbReference type="NCBI Taxonomy" id="644352"/>
    <lineage>
        <taxon>Eukaryota</taxon>
        <taxon>Fungi</taxon>
        <taxon>Dikarya</taxon>
        <taxon>Ascomycota</taxon>
        <taxon>Pezizomycotina</taxon>
        <taxon>Sordariomycetes</taxon>
        <taxon>Sordariomycetidae</taxon>
        <taxon>Magnaporthales</taxon>
        <taxon>Magnaporthaceae</taxon>
        <taxon>Gaeumannomyces</taxon>
    </lineage>
</organism>
<dbReference type="GeneID" id="20348725"/>
<feature type="region of interest" description="Disordered" evidence="6">
    <location>
        <begin position="718"/>
        <end position="745"/>
    </location>
</feature>
<dbReference type="GO" id="GO:0000981">
    <property type="term" value="F:DNA-binding transcription factor activity, RNA polymerase II-specific"/>
    <property type="evidence" value="ECO:0007669"/>
    <property type="project" value="InterPro"/>
</dbReference>
<name>J3P430_GAET3</name>
<evidence type="ECO:0000256" key="5">
    <source>
        <dbReference type="ARBA" id="ARBA00023242"/>
    </source>
</evidence>
<evidence type="ECO:0000313" key="8">
    <source>
        <dbReference type="EMBL" id="EJT74426.1"/>
    </source>
</evidence>
<dbReference type="RefSeq" id="XP_009224370.1">
    <property type="nucleotide sequence ID" value="XM_009226106.1"/>
</dbReference>
<dbReference type="Pfam" id="PF04082">
    <property type="entry name" value="Fungal_trans"/>
    <property type="match status" value="1"/>
</dbReference>
<dbReference type="GO" id="GO:0008270">
    <property type="term" value="F:zinc ion binding"/>
    <property type="evidence" value="ECO:0007669"/>
    <property type="project" value="InterPro"/>
</dbReference>
<gene>
    <name evidence="9" type="primary">20348725</name>
    <name evidence="8" type="ORF">GGTG_08267</name>
</gene>
<comment type="subcellular location">
    <subcellularLocation>
        <location evidence="1">Nucleus</location>
    </subcellularLocation>
</comment>
<keyword evidence="2" id="KW-0479">Metal-binding</keyword>
<feature type="region of interest" description="Disordered" evidence="6">
    <location>
        <begin position="76"/>
        <end position="119"/>
    </location>
</feature>
<evidence type="ECO:0000313" key="9">
    <source>
        <dbReference type="EnsemblFungi" id="EJT74426"/>
    </source>
</evidence>
<sequence length="785" mass="86635">MDPDATPPIVPPLQDRSQLGLSPAAAAAEAAAIKRRAPIACRRCRRMRSKCVHDRKPPCDSCKAAGLGPESCIFPVRGQPDSDRDYRHPRLKAEKAGRRDPAKARAGSSDAALPPPLGQPRLHKVVKGADAWDSLPPLPDIIDAVEKFTRHYFQLGFIPKQLFTERLRQDHRSVSVFLLLSILAISARFTPSLISRYGSDGIAAAETFIERASAFALNELYEPPTLERCQGFYLLSIAQQGSGLKNSSYINLGIAMRMAALMGLHREETYALPNPTKELVIAAESARRTLWMLHSQDNLHAGPSSPVSLATSDITALLPSNEEDFDKGCEPKSRAALADTPPALENPSLIADTGRSLFASLIQTHYFWGKISRRAVAPQDTKSSRPWESQSEYAQMVEKLNAWERSLPDEHRWSSYLLKGYKVDGLELAYLAVTMVARLCNIVLRKSYLHFILRGNMEPRDFWADMSLELFRNVRGLYEQIDAQFKDRRPEDGTGAQITSFCVYSCGILAAYLCKYPNICPDPVISAEGPMMLHRTMAILQESQAVWPLASRWREGLDKFAHDQKATVSHEGSMADGDPVPQALQPVPSHSPVERSATIPAIDKRQAAGLAAVSTPQHRTPPAKPAVTPAAHRSGPQPMPDNMYLDSPMRLAAAALMPQSQNQHPQQAPHHSLHHPHQRLHSQHGQQHHVAQDMQDSATRAAQTGGLDLLIEASYTHHQPGAVNPPAPPYSAMGPPQAPQPPPPEAAIVDYYAQNDGYENELQFYIDGAPNNIQVWVPTESMYGY</sequence>
<dbReference type="SUPFAM" id="SSF57701">
    <property type="entry name" value="Zn2/Cys6 DNA-binding domain"/>
    <property type="match status" value="1"/>
</dbReference>
<reference evidence="9" key="5">
    <citation type="submission" date="2018-04" db="UniProtKB">
        <authorList>
            <consortium name="EnsemblFungi"/>
        </authorList>
    </citation>
    <scope>IDENTIFICATION</scope>
    <source>
        <strain evidence="9">R3-111a-1</strain>
    </source>
</reference>
<dbReference type="GO" id="GO:0003677">
    <property type="term" value="F:DNA binding"/>
    <property type="evidence" value="ECO:0007669"/>
    <property type="project" value="InterPro"/>
</dbReference>
<feature type="region of interest" description="Disordered" evidence="6">
    <location>
        <begin position="607"/>
        <end position="641"/>
    </location>
</feature>
<evidence type="ECO:0000256" key="2">
    <source>
        <dbReference type="ARBA" id="ARBA00022723"/>
    </source>
</evidence>
<dbReference type="eggNOG" id="ENOG502SK5F">
    <property type="taxonomic scope" value="Eukaryota"/>
</dbReference>
<dbReference type="PANTHER" id="PTHR47338">
    <property type="entry name" value="ZN(II)2CYS6 TRANSCRIPTION FACTOR (EUROFUNG)-RELATED"/>
    <property type="match status" value="1"/>
</dbReference>
<reference evidence="8" key="2">
    <citation type="submission" date="2010-07" db="EMBL/GenBank/DDBJ databases">
        <authorList>
            <consortium name="The Broad Institute Genome Sequencing Platform"/>
            <consortium name="Broad Institute Genome Sequencing Center for Infectious Disease"/>
            <person name="Ma L.-J."/>
            <person name="Dead R."/>
            <person name="Young S."/>
            <person name="Zeng Q."/>
            <person name="Koehrsen M."/>
            <person name="Alvarado L."/>
            <person name="Berlin A."/>
            <person name="Chapman S.B."/>
            <person name="Chen Z."/>
            <person name="Freedman E."/>
            <person name="Gellesch M."/>
            <person name="Goldberg J."/>
            <person name="Griggs A."/>
            <person name="Gujja S."/>
            <person name="Heilman E.R."/>
            <person name="Heiman D."/>
            <person name="Hepburn T."/>
            <person name="Howarth C."/>
            <person name="Jen D."/>
            <person name="Larson L."/>
            <person name="Mehta T."/>
            <person name="Neiman D."/>
            <person name="Pearson M."/>
            <person name="Roberts A."/>
            <person name="Saif S."/>
            <person name="Shea T."/>
            <person name="Shenoy N."/>
            <person name="Sisk P."/>
            <person name="Stolte C."/>
            <person name="Sykes S."/>
            <person name="Walk T."/>
            <person name="White J."/>
            <person name="Yandava C."/>
            <person name="Haas B."/>
            <person name="Nusbaum C."/>
            <person name="Birren B."/>
        </authorList>
    </citation>
    <scope>NUCLEOTIDE SEQUENCE</scope>
    <source>
        <strain evidence="8">R3-111a-1</strain>
    </source>
</reference>
<dbReference type="InterPro" id="IPR050815">
    <property type="entry name" value="TF_fung"/>
</dbReference>
<dbReference type="CDD" id="cd12148">
    <property type="entry name" value="fungal_TF_MHR"/>
    <property type="match status" value="1"/>
</dbReference>
<evidence type="ECO:0000256" key="6">
    <source>
        <dbReference type="SAM" id="MobiDB-lite"/>
    </source>
</evidence>
<keyword evidence="5" id="KW-0539">Nucleus</keyword>
<dbReference type="EnsemblFungi" id="EJT74426">
    <property type="protein sequence ID" value="EJT74426"/>
    <property type="gene ID" value="GGTG_08267"/>
</dbReference>
<evidence type="ECO:0000256" key="3">
    <source>
        <dbReference type="ARBA" id="ARBA00023015"/>
    </source>
</evidence>
<evidence type="ECO:0000313" key="10">
    <source>
        <dbReference type="Proteomes" id="UP000006039"/>
    </source>
</evidence>
<protein>
    <recommendedName>
        <fullName evidence="7">Zn(2)-C6 fungal-type domain-containing protein</fullName>
    </recommendedName>
</protein>
<dbReference type="GO" id="GO:0006351">
    <property type="term" value="P:DNA-templated transcription"/>
    <property type="evidence" value="ECO:0007669"/>
    <property type="project" value="InterPro"/>
</dbReference>
<dbReference type="EMBL" id="GL385398">
    <property type="protein sequence ID" value="EJT74426.1"/>
    <property type="molecule type" value="Genomic_DNA"/>
</dbReference>
<evidence type="ECO:0000259" key="7">
    <source>
        <dbReference type="PROSITE" id="PS50048"/>
    </source>
</evidence>
<dbReference type="InterPro" id="IPR036864">
    <property type="entry name" value="Zn2-C6_fun-type_DNA-bd_sf"/>
</dbReference>
<evidence type="ECO:0000256" key="1">
    <source>
        <dbReference type="ARBA" id="ARBA00004123"/>
    </source>
</evidence>
<dbReference type="InterPro" id="IPR007219">
    <property type="entry name" value="XnlR_reg_dom"/>
</dbReference>
<dbReference type="InterPro" id="IPR001138">
    <property type="entry name" value="Zn2Cys6_DnaBD"/>
</dbReference>
<reference evidence="8" key="3">
    <citation type="submission" date="2010-09" db="EMBL/GenBank/DDBJ databases">
        <title>Annotation of Gaeumannomyces graminis var. tritici R3-111a-1.</title>
        <authorList>
            <consortium name="The Broad Institute Genome Sequencing Platform"/>
            <person name="Ma L.-J."/>
            <person name="Dead R."/>
            <person name="Young S.K."/>
            <person name="Zeng Q."/>
            <person name="Gargeya S."/>
            <person name="Fitzgerald M."/>
            <person name="Haas B."/>
            <person name="Abouelleil A."/>
            <person name="Alvarado L."/>
            <person name="Arachchi H.M."/>
            <person name="Berlin A."/>
            <person name="Brown A."/>
            <person name="Chapman S.B."/>
            <person name="Chen Z."/>
            <person name="Dunbar C."/>
            <person name="Freedman E."/>
            <person name="Gearin G."/>
            <person name="Gellesch M."/>
            <person name="Goldberg J."/>
            <person name="Griggs A."/>
            <person name="Gujja S."/>
            <person name="Heiman D."/>
            <person name="Howarth C."/>
            <person name="Larson L."/>
            <person name="Lui A."/>
            <person name="MacDonald P.J.P."/>
            <person name="Mehta T."/>
            <person name="Montmayeur A."/>
            <person name="Murphy C."/>
            <person name="Neiman D."/>
            <person name="Pearson M."/>
            <person name="Priest M."/>
            <person name="Roberts A."/>
            <person name="Saif S."/>
            <person name="Shea T."/>
            <person name="Shenoy N."/>
            <person name="Sisk P."/>
            <person name="Stolte C."/>
            <person name="Sykes S."/>
            <person name="Yandava C."/>
            <person name="Wortman J."/>
            <person name="Nusbaum C."/>
            <person name="Birren B."/>
        </authorList>
    </citation>
    <scope>NUCLEOTIDE SEQUENCE</scope>
    <source>
        <strain evidence="8">R3-111a-1</strain>
    </source>
</reference>
<keyword evidence="3" id="KW-0805">Transcription regulation</keyword>
<feature type="compositionally biased region" description="Pro residues" evidence="6">
    <location>
        <begin position="736"/>
        <end position="745"/>
    </location>
</feature>
<feature type="domain" description="Zn(2)-C6 fungal-type" evidence="7">
    <location>
        <begin position="40"/>
        <end position="74"/>
    </location>
</feature>
<proteinExistence type="predicted"/>
<dbReference type="OrthoDB" id="2399539at2759"/>
<dbReference type="Proteomes" id="UP000006039">
    <property type="component" value="Unassembled WGS sequence"/>
</dbReference>
<dbReference type="SMART" id="SM00906">
    <property type="entry name" value="Fungal_trans"/>
    <property type="match status" value="1"/>
</dbReference>